<gene>
    <name evidence="2" type="ORF">TCLT_LOCUS9466</name>
</gene>
<evidence type="ECO:0000313" key="2">
    <source>
        <dbReference type="EMBL" id="VDN07098.1"/>
    </source>
</evidence>
<dbReference type="Proteomes" id="UP000276776">
    <property type="component" value="Unassembled WGS sequence"/>
</dbReference>
<proteinExistence type="predicted"/>
<reference evidence="2 3" key="2">
    <citation type="submission" date="2018-11" db="EMBL/GenBank/DDBJ databases">
        <authorList>
            <consortium name="Pathogen Informatics"/>
        </authorList>
    </citation>
    <scope>NUCLEOTIDE SEQUENCE [LARGE SCALE GENOMIC DNA]</scope>
</reference>
<dbReference type="STRING" id="103827.A0A0N5D8P0"/>
<sequence length="277" mass="31245">MNGHFDGTDLLTINISQLGSDKQCAISPHSSGSLPSADTLLREGNAENRSELGLIEQGPCEQALDDYVDGDAKTKGTELSLPSEYLKSDNHRDFEKIDSAFTLQHRSLWSREKGSLLKIDESQAAPSSYEFNQDEICSQALLESGYGISELKEAEIRRARCPRAGIQPEIFTPQQIFQKSSSEKRKQKSRRRGKGLRAESILTHLYQPEDVYEFRSSPDSDININSSAVHNMAFGHLYMRRSAHVVGEERSRKGTVEGINFFERLLKKKFMHRDTDC</sequence>
<evidence type="ECO:0000313" key="3">
    <source>
        <dbReference type="Proteomes" id="UP000276776"/>
    </source>
</evidence>
<organism evidence="4">
    <name type="scientific">Thelazia callipaeda</name>
    <name type="common">Oriental eyeworm</name>
    <name type="synonym">Parasitic nematode</name>
    <dbReference type="NCBI Taxonomy" id="103827"/>
    <lineage>
        <taxon>Eukaryota</taxon>
        <taxon>Metazoa</taxon>
        <taxon>Ecdysozoa</taxon>
        <taxon>Nematoda</taxon>
        <taxon>Chromadorea</taxon>
        <taxon>Rhabditida</taxon>
        <taxon>Spirurina</taxon>
        <taxon>Spiruromorpha</taxon>
        <taxon>Thelazioidea</taxon>
        <taxon>Thelaziidae</taxon>
        <taxon>Thelazia</taxon>
    </lineage>
</organism>
<evidence type="ECO:0000313" key="4">
    <source>
        <dbReference type="WBParaSite" id="TCLT_0000947701-mRNA-1"/>
    </source>
</evidence>
<feature type="compositionally biased region" description="Basic residues" evidence="1">
    <location>
        <begin position="185"/>
        <end position="195"/>
    </location>
</feature>
<name>A0A0N5D8P0_THECL</name>
<keyword evidence="3" id="KW-1185">Reference proteome</keyword>
<protein>
    <submittedName>
        <fullName evidence="2 4">Uncharacterized protein</fullName>
    </submittedName>
</protein>
<reference evidence="4" key="1">
    <citation type="submission" date="2017-02" db="UniProtKB">
        <authorList>
            <consortium name="WormBaseParasite"/>
        </authorList>
    </citation>
    <scope>IDENTIFICATION</scope>
</reference>
<dbReference type="EMBL" id="UYYF01004803">
    <property type="protein sequence ID" value="VDN07098.1"/>
    <property type="molecule type" value="Genomic_DNA"/>
</dbReference>
<accession>A0A0N5D8P0</accession>
<dbReference type="WBParaSite" id="TCLT_0000947701-mRNA-1">
    <property type="protein sequence ID" value="TCLT_0000947701-mRNA-1"/>
    <property type="gene ID" value="TCLT_0000947701"/>
</dbReference>
<dbReference type="AlphaFoldDB" id="A0A0N5D8P0"/>
<feature type="region of interest" description="Disordered" evidence="1">
    <location>
        <begin position="175"/>
        <end position="195"/>
    </location>
</feature>
<evidence type="ECO:0000256" key="1">
    <source>
        <dbReference type="SAM" id="MobiDB-lite"/>
    </source>
</evidence>